<dbReference type="Proteomes" id="UP001157006">
    <property type="component" value="Chromosome 6"/>
</dbReference>
<evidence type="ECO:0000256" key="1">
    <source>
        <dbReference type="SAM" id="SignalP"/>
    </source>
</evidence>
<protein>
    <submittedName>
        <fullName evidence="2">Uncharacterized protein</fullName>
    </submittedName>
</protein>
<sequence length="98" mass="11564">MKDAVWISKFQFLWFFLQIRQICLEENLTVIEDFCSDDKKCILIPHLKDNTYCGSKLQENILGEEEKKKLANKEVVALLMEVKSQPLEEMWKTSQPLI</sequence>
<reference evidence="2 3" key="1">
    <citation type="submission" date="2023-01" db="EMBL/GenBank/DDBJ databases">
        <authorList>
            <person name="Kreplak J."/>
        </authorList>
    </citation>
    <scope>NUCLEOTIDE SEQUENCE [LARGE SCALE GENOMIC DNA]</scope>
</reference>
<dbReference type="EMBL" id="OX451741">
    <property type="protein sequence ID" value="CAI8618928.1"/>
    <property type="molecule type" value="Genomic_DNA"/>
</dbReference>
<gene>
    <name evidence="2" type="ORF">VFH_VI146960</name>
</gene>
<evidence type="ECO:0000313" key="2">
    <source>
        <dbReference type="EMBL" id="CAI8618928.1"/>
    </source>
</evidence>
<name>A0AAV1BBC3_VICFA</name>
<evidence type="ECO:0000313" key="3">
    <source>
        <dbReference type="Proteomes" id="UP001157006"/>
    </source>
</evidence>
<feature type="chain" id="PRO_5043841404" evidence="1">
    <location>
        <begin position="25"/>
        <end position="98"/>
    </location>
</feature>
<feature type="signal peptide" evidence="1">
    <location>
        <begin position="1"/>
        <end position="24"/>
    </location>
</feature>
<keyword evidence="1" id="KW-0732">Signal</keyword>
<keyword evidence="3" id="KW-1185">Reference proteome</keyword>
<dbReference type="AlphaFoldDB" id="A0AAV1BBC3"/>
<organism evidence="2 3">
    <name type="scientific">Vicia faba</name>
    <name type="common">Broad bean</name>
    <name type="synonym">Faba vulgaris</name>
    <dbReference type="NCBI Taxonomy" id="3906"/>
    <lineage>
        <taxon>Eukaryota</taxon>
        <taxon>Viridiplantae</taxon>
        <taxon>Streptophyta</taxon>
        <taxon>Embryophyta</taxon>
        <taxon>Tracheophyta</taxon>
        <taxon>Spermatophyta</taxon>
        <taxon>Magnoliopsida</taxon>
        <taxon>eudicotyledons</taxon>
        <taxon>Gunneridae</taxon>
        <taxon>Pentapetalae</taxon>
        <taxon>rosids</taxon>
        <taxon>fabids</taxon>
        <taxon>Fabales</taxon>
        <taxon>Fabaceae</taxon>
        <taxon>Papilionoideae</taxon>
        <taxon>50 kb inversion clade</taxon>
        <taxon>NPAAA clade</taxon>
        <taxon>Hologalegina</taxon>
        <taxon>IRL clade</taxon>
        <taxon>Fabeae</taxon>
        <taxon>Vicia</taxon>
    </lineage>
</organism>
<proteinExistence type="predicted"/>
<accession>A0AAV1BBC3</accession>